<keyword evidence="1" id="KW-0732">Signal</keyword>
<sequence length="256" mass="27546">MKTKERGIDKMKKIKKLTITAITALAVATATSSLTPVHAEEAQQAAIEATNNDKRMAQIGGAIRHFLGDKTPIAFKSGLKSGKVNAYYEGDSNNFTVYYSKAKEGKNFNDPSLKDATSYVTIEKKTYASATEAKSAINYSNGQAQMGLPKIQLGSGLTGTLDNANGQKFIHWNSGKWSMTVRSTGSQDPTKTARKIVNKLAGNYLPQPSSRAAGNFVIGQGSGMQKQVMSWDKGNAVYTVKASDLNTLLTFTSSVQ</sequence>
<protein>
    <submittedName>
        <fullName evidence="2">Lipoprotein</fullName>
    </submittedName>
</protein>
<reference evidence="2 3" key="1">
    <citation type="journal article" date="2015" name="Genome Announc.">
        <title>Expanding the biotechnology potential of lactobacilli through comparative genomics of 213 strains and associated genera.</title>
        <authorList>
            <person name="Sun Z."/>
            <person name="Harris H.M."/>
            <person name="McCann A."/>
            <person name="Guo C."/>
            <person name="Argimon S."/>
            <person name="Zhang W."/>
            <person name="Yang X."/>
            <person name="Jeffery I.B."/>
            <person name="Cooney J.C."/>
            <person name="Kagawa T.F."/>
            <person name="Liu W."/>
            <person name="Song Y."/>
            <person name="Salvetti E."/>
            <person name="Wrobel A."/>
            <person name="Rasinkangas P."/>
            <person name="Parkhill J."/>
            <person name="Rea M.C."/>
            <person name="O'Sullivan O."/>
            <person name="Ritari J."/>
            <person name="Douillard F.P."/>
            <person name="Paul Ross R."/>
            <person name="Yang R."/>
            <person name="Briner A.E."/>
            <person name="Felis G.E."/>
            <person name="de Vos W.M."/>
            <person name="Barrangou R."/>
            <person name="Klaenhammer T.R."/>
            <person name="Caufield P.W."/>
            <person name="Cui Y."/>
            <person name="Zhang H."/>
            <person name="O'Toole P.W."/>
        </authorList>
    </citation>
    <scope>NUCLEOTIDE SEQUENCE [LARGE SCALE GENOMIC DNA]</scope>
    <source>
        <strain evidence="2 3">DSM 18933</strain>
    </source>
</reference>
<dbReference type="PATRIC" id="fig|1423755.3.peg.1334"/>
<feature type="signal peptide" evidence="1">
    <location>
        <begin position="1"/>
        <end position="39"/>
    </location>
</feature>
<name>A0A0R1WR81_9LACO</name>
<evidence type="ECO:0000313" key="2">
    <source>
        <dbReference type="EMBL" id="KRM19917.1"/>
    </source>
</evidence>
<dbReference type="Proteomes" id="UP000051054">
    <property type="component" value="Unassembled WGS sequence"/>
</dbReference>
<keyword evidence="3" id="KW-1185">Reference proteome</keyword>
<dbReference type="STRING" id="1423755.FC40_GL001260"/>
<dbReference type="AlphaFoldDB" id="A0A0R1WR81"/>
<comment type="caution">
    <text evidence="2">The sequence shown here is derived from an EMBL/GenBank/DDBJ whole genome shotgun (WGS) entry which is preliminary data.</text>
</comment>
<evidence type="ECO:0000313" key="3">
    <source>
        <dbReference type="Proteomes" id="UP000051054"/>
    </source>
</evidence>
<feature type="chain" id="PRO_5006412856" evidence="1">
    <location>
        <begin position="40"/>
        <end position="256"/>
    </location>
</feature>
<organism evidence="2 3">
    <name type="scientific">Ligilactobacillus hayakitensis DSM 18933 = JCM 14209</name>
    <dbReference type="NCBI Taxonomy" id="1423755"/>
    <lineage>
        <taxon>Bacteria</taxon>
        <taxon>Bacillati</taxon>
        <taxon>Bacillota</taxon>
        <taxon>Bacilli</taxon>
        <taxon>Lactobacillales</taxon>
        <taxon>Lactobacillaceae</taxon>
        <taxon>Ligilactobacillus</taxon>
    </lineage>
</organism>
<proteinExistence type="predicted"/>
<keyword evidence="2" id="KW-0449">Lipoprotein</keyword>
<dbReference type="EMBL" id="AZGD01000027">
    <property type="protein sequence ID" value="KRM19917.1"/>
    <property type="molecule type" value="Genomic_DNA"/>
</dbReference>
<gene>
    <name evidence="2" type="ORF">FC40_GL001260</name>
</gene>
<accession>A0A0R1WR81</accession>
<evidence type="ECO:0000256" key="1">
    <source>
        <dbReference type="SAM" id="SignalP"/>
    </source>
</evidence>